<feature type="chain" id="PRO_5042970912" description="Type 1 fimbrial protein" evidence="1">
    <location>
        <begin position="22"/>
        <end position="81"/>
    </location>
</feature>
<dbReference type="RefSeq" id="WP_005427822.1">
    <property type="nucleotide sequence ID" value="NZ_BBKV01000013.1"/>
</dbReference>
<feature type="signal peptide" evidence="1">
    <location>
        <begin position="1"/>
        <end position="21"/>
    </location>
</feature>
<reference evidence="2" key="1">
    <citation type="submission" date="2023-02" db="EMBL/GenBank/DDBJ databases">
        <title>Isolation, identification, and genome analysis of Vibrio campbellii in the Penaeus vannamei larvae stage.</title>
        <authorList>
            <person name="Huang T."/>
            <person name="Zhang B."/>
        </authorList>
    </citation>
    <scope>NUCLEOTIDE SEQUENCE</scope>
    <source>
        <strain evidence="2">20220413_1</strain>
    </source>
</reference>
<keyword evidence="1" id="KW-0732">Signal</keyword>
<dbReference type="Proteomes" id="UP001219537">
    <property type="component" value="Chromosome 1"/>
</dbReference>
<dbReference type="AlphaFoldDB" id="A0AAQ2XUY3"/>
<evidence type="ECO:0000313" key="2">
    <source>
        <dbReference type="EMBL" id="WDG07023.1"/>
    </source>
</evidence>
<protein>
    <recommendedName>
        <fullName evidence="4">Type 1 fimbrial protein</fullName>
    </recommendedName>
</protein>
<organism evidence="2 3">
    <name type="scientific">Vibrio campbellii</name>
    <dbReference type="NCBI Taxonomy" id="680"/>
    <lineage>
        <taxon>Bacteria</taxon>
        <taxon>Pseudomonadati</taxon>
        <taxon>Pseudomonadota</taxon>
        <taxon>Gammaproteobacteria</taxon>
        <taxon>Vibrionales</taxon>
        <taxon>Vibrionaceae</taxon>
        <taxon>Vibrio</taxon>
    </lineage>
</organism>
<dbReference type="EMBL" id="CP117988">
    <property type="protein sequence ID" value="WDG07023.1"/>
    <property type="molecule type" value="Genomic_DNA"/>
</dbReference>
<evidence type="ECO:0008006" key="4">
    <source>
        <dbReference type="Google" id="ProtNLM"/>
    </source>
</evidence>
<evidence type="ECO:0000313" key="3">
    <source>
        <dbReference type="Proteomes" id="UP001219537"/>
    </source>
</evidence>
<gene>
    <name evidence="2" type="ORF">PUN50_09705</name>
</gene>
<proteinExistence type="predicted"/>
<evidence type="ECO:0000256" key="1">
    <source>
        <dbReference type="SAM" id="SignalP"/>
    </source>
</evidence>
<accession>A0AAQ2XUY3</accession>
<name>A0AAQ2XUY3_9VIBR</name>
<sequence>MRYFVISILSVLSYLPLSATAANVTVKWFGVVPSLDCASRPVSNQVDFKALNKECNSEFKIESQSEIEHKGQSKKIVSFDV</sequence>